<dbReference type="GO" id="GO:0043137">
    <property type="term" value="P:DNA replication, removal of RNA primer"/>
    <property type="evidence" value="ECO:0007669"/>
    <property type="project" value="TreeGrafter"/>
</dbReference>
<dbReference type="Gene3D" id="3.30.420.10">
    <property type="entry name" value="Ribonuclease H-like superfamily/Ribonuclease H"/>
    <property type="match status" value="1"/>
</dbReference>
<dbReference type="EMBL" id="BTSX01000002">
    <property type="protein sequence ID" value="GMS83459.1"/>
    <property type="molecule type" value="Genomic_DNA"/>
</dbReference>
<evidence type="ECO:0000256" key="5">
    <source>
        <dbReference type="ARBA" id="ARBA00022723"/>
    </source>
</evidence>
<dbReference type="Proteomes" id="UP001432027">
    <property type="component" value="Unassembled WGS sequence"/>
</dbReference>
<gene>
    <name evidence="10" type="ORF">PENTCL1PPCAC_5634</name>
</gene>
<dbReference type="InterPro" id="IPR012337">
    <property type="entry name" value="RNaseH-like_sf"/>
</dbReference>
<comment type="similarity">
    <text evidence="2">Belongs to the RNase H family.</text>
</comment>
<evidence type="ECO:0000256" key="3">
    <source>
        <dbReference type="ARBA" id="ARBA00012180"/>
    </source>
</evidence>
<reference evidence="10" key="1">
    <citation type="submission" date="2023-10" db="EMBL/GenBank/DDBJ databases">
        <title>Genome assembly of Pristionchus species.</title>
        <authorList>
            <person name="Yoshida K."/>
            <person name="Sommer R.J."/>
        </authorList>
    </citation>
    <scope>NUCLEOTIDE SEQUENCE</scope>
    <source>
        <strain evidence="10">RS0144</strain>
    </source>
</reference>
<accession>A0AAV5SQ66</accession>
<sequence>MERLELRRAGPTTGAEMTIRTTAAGRGPVHGPQTNNRAEYQAAAEAVETAYSRGMDNVTVRTDSHLVCDTMNKGWVEKWRDNGWNTSSGGDVKNRDLVERLDSYRDQMDVRFEYVPGHAGVRGNERAGRMAREAANEASTSRGGGNNGDYNNHRGYQASTSRGGGNYYNNNRGYKGSTSRVGGNYYNNDRGYLGSDYNGGNNYDEYRRY</sequence>
<evidence type="ECO:0000256" key="1">
    <source>
        <dbReference type="ARBA" id="ARBA00000077"/>
    </source>
</evidence>
<dbReference type="Pfam" id="PF00075">
    <property type="entry name" value="RNase_H"/>
    <property type="match status" value="1"/>
</dbReference>
<evidence type="ECO:0000313" key="10">
    <source>
        <dbReference type="EMBL" id="GMS83459.1"/>
    </source>
</evidence>
<keyword evidence="4" id="KW-0540">Nuclease</keyword>
<evidence type="ECO:0000256" key="6">
    <source>
        <dbReference type="ARBA" id="ARBA00022759"/>
    </source>
</evidence>
<proteinExistence type="inferred from homology"/>
<dbReference type="PANTHER" id="PTHR10642:SF26">
    <property type="entry name" value="RIBONUCLEASE H1"/>
    <property type="match status" value="1"/>
</dbReference>
<comment type="catalytic activity">
    <reaction evidence="1">
        <text>Endonucleolytic cleavage to 5'-phosphomonoester.</text>
        <dbReference type="EC" id="3.1.26.4"/>
    </reaction>
</comment>
<evidence type="ECO:0000259" key="9">
    <source>
        <dbReference type="PROSITE" id="PS50879"/>
    </source>
</evidence>
<organism evidence="10 11">
    <name type="scientific">Pristionchus entomophagus</name>
    <dbReference type="NCBI Taxonomy" id="358040"/>
    <lineage>
        <taxon>Eukaryota</taxon>
        <taxon>Metazoa</taxon>
        <taxon>Ecdysozoa</taxon>
        <taxon>Nematoda</taxon>
        <taxon>Chromadorea</taxon>
        <taxon>Rhabditida</taxon>
        <taxon>Rhabditina</taxon>
        <taxon>Diplogasteromorpha</taxon>
        <taxon>Diplogasteroidea</taxon>
        <taxon>Neodiplogasteridae</taxon>
        <taxon>Pristionchus</taxon>
    </lineage>
</organism>
<evidence type="ECO:0000256" key="2">
    <source>
        <dbReference type="ARBA" id="ARBA00005300"/>
    </source>
</evidence>
<dbReference type="AlphaFoldDB" id="A0AAV5SQ66"/>
<dbReference type="InterPro" id="IPR002156">
    <property type="entry name" value="RNaseH_domain"/>
</dbReference>
<dbReference type="GO" id="GO:0004523">
    <property type="term" value="F:RNA-DNA hybrid ribonuclease activity"/>
    <property type="evidence" value="ECO:0007669"/>
    <property type="project" value="UniProtKB-EC"/>
</dbReference>
<dbReference type="SUPFAM" id="SSF53098">
    <property type="entry name" value="Ribonuclease H-like"/>
    <property type="match status" value="1"/>
</dbReference>
<feature type="compositionally biased region" description="Basic and acidic residues" evidence="8">
    <location>
        <begin position="123"/>
        <end position="135"/>
    </location>
</feature>
<dbReference type="GO" id="GO:0003676">
    <property type="term" value="F:nucleic acid binding"/>
    <property type="evidence" value="ECO:0007669"/>
    <property type="project" value="InterPro"/>
</dbReference>
<dbReference type="CDD" id="cd09280">
    <property type="entry name" value="RNase_HI_eukaryote_like"/>
    <property type="match status" value="1"/>
</dbReference>
<protein>
    <recommendedName>
        <fullName evidence="3">ribonuclease H</fullName>
        <ecNumber evidence="3">3.1.26.4</ecNumber>
    </recommendedName>
</protein>
<dbReference type="InterPro" id="IPR036397">
    <property type="entry name" value="RNaseH_sf"/>
</dbReference>
<dbReference type="PANTHER" id="PTHR10642">
    <property type="entry name" value="RIBONUCLEASE H1"/>
    <property type="match status" value="1"/>
</dbReference>
<name>A0AAV5SQ66_9BILA</name>
<evidence type="ECO:0000256" key="8">
    <source>
        <dbReference type="SAM" id="MobiDB-lite"/>
    </source>
</evidence>
<dbReference type="EC" id="3.1.26.4" evidence="3"/>
<evidence type="ECO:0000313" key="11">
    <source>
        <dbReference type="Proteomes" id="UP001432027"/>
    </source>
</evidence>
<dbReference type="InterPro" id="IPR050092">
    <property type="entry name" value="RNase_H"/>
</dbReference>
<feature type="domain" description="RNase H type-1" evidence="9">
    <location>
        <begin position="1"/>
        <end position="136"/>
    </location>
</feature>
<dbReference type="GO" id="GO:0046872">
    <property type="term" value="F:metal ion binding"/>
    <property type="evidence" value="ECO:0007669"/>
    <property type="project" value="UniProtKB-KW"/>
</dbReference>
<comment type="caution">
    <text evidence="10">The sequence shown here is derived from an EMBL/GenBank/DDBJ whole genome shotgun (WGS) entry which is preliminary data.</text>
</comment>
<keyword evidence="11" id="KW-1185">Reference proteome</keyword>
<dbReference type="PROSITE" id="PS50879">
    <property type="entry name" value="RNASE_H_1"/>
    <property type="match status" value="1"/>
</dbReference>
<evidence type="ECO:0000256" key="4">
    <source>
        <dbReference type="ARBA" id="ARBA00022722"/>
    </source>
</evidence>
<evidence type="ECO:0000256" key="7">
    <source>
        <dbReference type="ARBA" id="ARBA00022801"/>
    </source>
</evidence>
<feature type="region of interest" description="Disordered" evidence="8">
    <location>
        <begin position="190"/>
        <end position="209"/>
    </location>
</feature>
<keyword evidence="5" id="KW-0479">Metal-binding</keyword>
<keyword evidence="6" id="KW-0255">Endonuclease</keyword>
<keyword evidence="7" id="KW-0378">Hydrolase</keyword>
<feature type="region of interest" description="Disordered" evidence="8">
    <location>
        <begin position="123"/>
        <end position="171"/>
    </location>
</feature>